<keyword evidence="14" id="KW-0175">Coiled coil</keyword>
<gene>
    <name evidence="17" type="primary">ycf1</name>
</gene>
<feature type="transmembrane region" description="Helical" evidence="16">
    <location>
        <begin position="121"/>
        <end position="143"/>
    </location>
</feature>
<keyword evidence="6" id="KW-0813">Transport</keyword>
<evidence type="ECO:0000313" key="17">
    <source>
        <dbReference type="EMBL" id="QDF46362.1"/>
    </source>
</evidence>
<evidence type="ECO:0000256" key="5">
    <source>
        <dbReference type="ARBA" id="ARBA00016640"/>
    </source>
</evidence>
<geneLocation type="plastid" evidence="17"/>
<evidence type="ECO:0000256" key="6">
    <source>
        <dbReference type="ARBA" id="ARBA00022448"/>
    </source>
</evidence>
<evidence type="ECO:0000256" key="14">
    <source>
        <dbReference type="SAM" id="Coils"/>
    </source>
</evidence>
<keyword evidence="9" id="KW-1001">Plastid inner membrane</keyword>
<keyword evidence="11 16" id="KW-1133">Transmembrane helix</keyword>
<evidence type="ECO:0000256" key="4">
    <source>
        <dbReference type="ARBA" id="ARBA00011510"/>
    </source>
</evidence>
<keyword evidence="17" id="KW-0934">Plastid</keyword>
<evidence type="ECO:0000256" key="11">
    <source>
        <dbReference type="ARBA" id="ARBA00022989"/>
    </source>
</evidence>
<dbReference type="GO" id="GO:0009706">
    <property type="term" value="C:chloroplast inner membrane"/>
    <property type="evidence" value="ECO:0007669"/>
    <property type="project" value="UniProtKB-SubCell"/>
</dbReference>
<evidence type="ECO:0000256" key="2">
    <source>
        <dbReference type="ARBA" id="ARBA00004478"/>
    </source>
</evidence>
<feature type="compositionally biased region" description="Basic residues" evidence="15">
    <location>
        <begin position="1421"/>
        <end position="1431"/>
    </location>
</feature>
<dbReference type="GO" id="GO:0015031">
    <property type="term" value="P:protein transport"/>
    <property type="evidence" value="ECO:0007669"/>
    <property type="project" value="UniProtKB-KW"/>
</dbReference>
<feature type="transmembrane region" description="Helical" evidence="16">
    <location>
        <begin position="209"/>
        <end position="230"/>
    </location>
</feature>
<evidence type="ECO:0000256" key="16">
    <source>
        <dbReference type="SAM" id="Phobius"/>
    </source>
</evidence>
<proteinExistence type="inferred from homology"/>
<feature type="coiled-coil region" evidence="14">
    <location>
        <begin position="285"/>
        <end position="349"/>
    </location>
</feature>
<feature type="transmembrane region" description="Helical" evidence="16">
    <location>
        <begin position="55"/>
        <end position="75"/>
    </location>
</feature>
<dbReference type="RefSeq" id="YP_009673646.1">
    <property type="nucleotide sequence ID" value="NC_043868.1"/>
</dbReference>
<feature type="transmembrane region" description="Helical" evidence="16">
    <location>
        <begin position="81"/>
        <end position="100"/>
    </location>
</feature>
<evidence type="ECO:0000256" key="15">
    <source>
        <dbReference type="SAM" id="MobiDB-lite"/>
    </source>
</evidence>
<comment type="subcellular location">
    <subcellularLocation>
        <location evidence="2">Plastid</location>
        <location evidence="2">Chloroplast inner membrane</location>
        <topology evidence="2">Multi-pass membrane protein</topology>
    </subcellularLocation>
</comment>
<keyword evidence="10" id="KW-0653">Protein transport</keyword>
<reference evidence="17" key="1">
    <citation type="journal article" date="2019" name="Plant Mol. Biol.">
        <title>Caught in action: fine-scale plastome evolution in the parasitic plants of Cuscuta section Ceratophorae (Convolvulaceae).</title>
        <authorList>
            <person name="Banerjee A."/>
            <person name="Stefanovic S."/>
        </authorList>
    </citation>
    <scope>NUCLEOTIDE SEQUENCE</scope>
</reference>
<evidence type="ECO:0000256" key="3">
    <source>
        <dbReference type="ARBA" id="ARBA00009956"/>
    </source>
</evidence>
<feature type="transmembrane region" description="Helical" evidence="16">
    <location>
        <begin position="163"/>
        <end position="188"/>
    </location>
</feature>
<organism evidence="17">
    <name type="scientific">Cuscuta carnosa</name>
    <dbReference type="NCBI Taxonomy" id="1197927"/>
    <lineage>
        <taxon>Eukaryota</taxon>
        <taxon>Viridiplantae</taxon>
        <taxon>Streptophyta</taxon>
        <taxon>Embryophyta</taxon>
        <taxon>Tracheophyta</taxon>
        <taxon>Spermatophyta</taxon>
        <taxon>Magnoliopsida</taxon>
        <taxon>eudicotyledons</taxon>
        <taxon>Gunneridae</taxon>
        <taxon>Pentapetalae</taxon>
        <taxon>asterids</taxon>
        <taxon>lamiids</taxon>
        <taxon>Solanales</taxon>
        <taxon>Convolvulaceae</taxon>
        <taxon>Cuscuteae</taxon>
        <taxon>Cuscuta</taxon>
        <taxon>Cuscuta subgen. Grammica</taxon>
        <taxon>Cuscuta sect. Ceratophorae</taxon>
    </lineage>
</organism>
<feature type="transmembrane region" description="Helical" evidence="16">
    <location>
        <begin position="12"/>
        <end position="35"/>
    </location>
</feature>
<evidence type="ECO:0000256" key="10">
    <source>
        <dbReference type="ARBA" id="ARBA00022927"/>
    </source>
</evidence>
<evidence type="ECO:0000256" key="7">
    <source>
        <dbReference type="ARBA" id="ARBA00022528"/>
    </source>
</evidence>
<comment type="function">
    <text evidence="1">Involved in protein precursor import into chloroplasts. May be part of an intermediate translocation complex acting as a protein-conducting channel at the inner envelope.</text>
</comment>
<name>A0A4Y6GU38_9ASTE</name>
<keyword evidence="8 16" id="KW-0812">Transmembrane</keyword>
<feature type="region of interest" description="Disordered" evidence="15">
    <location>
        <begin position="255"/>
        <end position="276"/>
    </location>
</feature>
<dbReference type="GeneID" id="40882460"/>
<feature type="region of interest" description="Disordered" evidence="15">
    <location>
        <begin position="1421"/>
        <end position="1486"/>
    </location>
</feature>
<dbReference type="Pfam" id="PF05758">
    <property type="entry name" value="Ycf1"/>
    <property type="match status" value="3"/>
</dbReference>
<evidence type="ECO:0000256" key="1">
    <source>
        <dbReference type="ARBA" id="ARBA00002515"/>
    </source>
</evidence>
<feature type="compositionally biased region" description="Basic and acidic residues" evidence="15">
    <location>
        <begin position="1432"/>
        <end position="1481"/>
    </location>
</feature>
<evidence type="ECO:0000256" key="8">
    <source>
        <dbReference type="ARBA" id="ARBA00022692"/>
    </source>
</evidence>
<dbReference type="PANTHER" id="PTHR33163:SF40">
    <property type="entry name" value="PROTEIN TIC 214"/>
    <property type="match status" value="1"/>
</dbReference>
<evidence type="ECO:0000256" key="12">
    <source>
        <dbReference type="ARBA" id="ARBA00023136"/>
    </source>
</evidence>
<dbReference type="PANTHER" id="PTHR33163">
    <property type="entry name" value="PROTEIN TIC 214-RELATED"/>
    <property type="match status" value="1"/>
</dbReference>
<comment type="subunit">
    <text evidence="4">Part of the Tic complex.</text>
</comment>
<sequence>MNLVAGSFSSGILSQIINSVIMAGLYYGFLTALALKTSYILLIRAMVRENPNHKAAAITGFILGQLGRLLSIYYAPLYIVFGRPYTLTVLTLIYFLVNLFGNNLDQNASSFGAYGNAIRTLEIPCIFLNNLILQLLNTCIFPSSTLARVVNVYLFRCNNMMVFLISSFSAWLIGQILVLKCCQLVLGWGQKKNSIRALIQKYLVRNSMFFLVVNCLFGSSLFILTIQSLGRIPLPIPTQQLSEISRIEKREEERLKKSGVATEEKSTEDGEDLSHEKEIFKKEPYSKLEDEDEEIEKDIEQAIGTLLFNYDKIVLSKVIRKNRKLRGTIQNLLQKMNKIQSEIREEDEIDEDEEIEKDIEQAIGTLLFDYKRWTRPFRYIKNNQFEQTVRNEMSQYFFATQQGDGKARICFTHPVNLSLFWKGISFLSLDKNNSNRLNRRWVERNKKQLKSLKINFFSRIKNLDKTLGIEFETTKTRLCLHNDEIKQQYLPEEYDPLLTGAYRGRIKTEEGILQEQENETSTDLLDPSIKILENNIKDQKVNKVNPIGNDKTSFGEEIRKKVPRWSYKLITELEQISYFRNPPDDHDIRTRKAKGLVVFDPSKHPNMETMEDQINIQNEANNETINIQNYLTKRTATTGQIDLDNDDDATTKEPKDDKSYSIRYSYQSDFRHGLIKDSMRPLRRKIIIADFFKGNVHSPLFFERRKRKNLFSLLSGLVKLKRLFITWSARKECEVLENTNKKIKTKDKKRREAKERIEIAEAWDSVELAQALRGFLLITQSNLRKNIILPSFIIIKNIGRILLFQTSEWSEDFEELEKETHVPCTYNGVPLGENEFPRNWLTEGIQIKILSPFCLKPWNQDKKPLPASENFCFLTIWGQETDHIFGRPRKTPSFFKPILTELYKSFRKINVVPFSKDPSITKELKVYHVTNDILNEPLSQFEFSQREKLQSITNRTSILKTKLEQINEDRKKILQELDMSFSKKNFKRKKFQLIYNLSFFQHFLKFFIQKIYNVFLFTTLSICRLSNQIFDESKQRLIDKDCSKNKKVRKEFHFILNKKRQQKLTTFSNLSDLSQAYVLYKISQQTGIFNICQVRSGLNHHGTSAFIKTQIKESFATHGLLHQVEGVTTNIPQLRTRQWKNWLKVNAQYDLSQILWSSFSAKKRRWQKKINRCSKFNQKSLDKWNSNLNDSKKRNGTNSTLNKCQKDNFEKCYRYDVLSSKFINFGKKKTSFIDQSTISLTKRQRISYNKTMSQDFLFALTKNILIKTLIGKIETIDIPYIEKDLDRKYLSFENIDFSLKKKVNIESWIPLASRSNPIKTYNFELLDEMELLKFIDQIFKKEKELLFPCIEKNNKISIFKSKNSIIDWMGLNKGLLNHSVTDMEFWFFPEFVSLLNVYKLKPWILNSQLLLSKLTFSKLPKKQRNQTKTKKKSDEPKSEQKSKTENKDNPKPENQQKDETNTKQKSKTENEKNKEPAKQQNDETEEDPQLAYIRSFLKKHLNFQLRGEFIFKKSGFKNIQVLCLLLRLMNEDEMLLSSIQKQKLNLHIMPEIGIKELTLEVLEDMGVPEFLKEKGINFQPLTLFINKNGKFLMYQLINLSLVHKIKYPSQDRGIIKIQNNNNVASLIPENILSSRRRRELRILIYLNSNINKCKDPDIDLFVFGKKCPKFSDEQKNTVEFFIWPNSRFEDLACMNRYWFYTNNGSRFSMLRIPMYLPLKIY</sequence>
<evidence type="ECO:0000256" key="9">
    <source>
        <dbReference type="ARBA" id="ARBA00022780"/>
    </source>
</evidence>
<dbReference type="InterPro" id="IPR008896">
    <property type="entry name" value="TIC214"/>
</dbReference>
<keyword evidence="7" id="KW-0150">Chloroplast</keyword>
<keyword evidence="12 16" id="KW-0472">Membrane</keyword>
<accession>A0A4Y6GU38</accession>
<comment type="similarity">
    <text evidence="3">Belongs to the TIC214 family.</text>
</comment>
<evidence type="ECO:0000256" key="13">
    <source>
        <dbReference type="ARBA" id="ARBA00029978"/>
    </source>
</evidence>
<protein>
    <recommendedName>
        <fullName evidence="5">Protein TIC 214</fullName>
    </recommendedName>
    <alternativeName>
        <fullName evidence="13">Translocon at the inner envelope membrane of chloroplasts 214</fullName>
    </alternativeName>
</protein>
<dbReference type="EMBL" id="MK887212">
    <property type="protein sequence ID" value="QDF46362.1"/>
    <property type="molecule type" value="Genomic_DNA"/>
</dbReference>